<dbReference type="AlphaFoldDB" id="A0A3R7XNC6"/>
<dbReference type="VEuPathDB" id="FungiDB:H257_08657"/>
<keyword evidence="2" id="KW-0479">Metal-binding</keyword>
<name>A0A3R7XNC6_APHAT</name>
<feature type="compositionally biased region" description="Low complexity" evidence="6">
    <location>
        <begin position="388"/>
        <end position="400"/>
    </location>
</feature>
<dbReference type="InterPro" id="IPR001164">
    <property type="entry name" value="ArfGAP_dom"/>
</dbReference>
<feature type="compositionally biased region" description="Low complexity" evidence="6">
    <location>
        <begin position="318"/>
        <end position="337"/>
    </location>
</feature>
<dbReference type="GO" id="GO:0008270">
    <property type="term" value="F:zinc ion binding"/>
    <property type="evidence" value="ECO:0007669"/>
    <property type="project" value="UniProtKB-KW"/>
</dbReference>
<dbReference type="Proteomes" id="UP000284702">
    <property type="component" value="Unassembled WGS sequence"/>
</dbReference>
<dbReference type="PROSITE" id="PS50115">
    <property type="entry name" value="ARFGAP"/>
    <property type="match status" value="1"/>
</dbReference>
<feature type="compositionally biased region" description="Low complexity" evidence="6">
    <location>
        <begin position="357"/>
        <end position="373"/>
    </location>
</feature>
<dbReference type="InterPro" id="IPR037278">
    <property type="entry name" value="ARFGAP/RecO"/>
</dbReference>
<feature type="compositionally biased region" description="Acidic residues" evidence="6">
    <location>
        <begin position="154"/>
        <end position="163"/>
    </location>
</feature>
<feature type="compositionally biased region" description="Low complexity" evidence="6">
    <location>
        <begin position="563"/>
        <end position="589"/>
    </location>
</feature>
<keyword evidence="1" id="KW-0343">GTPase activation</keyword>
<keyword evidence="4" id="KW-0862">Zinc</keyword>
<evidence type="ECO:0000256" key="4">
    <source>
        <dbReference type="ARBA" id="ARBA00022833"/>
    </source>
</evidence>
<dbReference type="EMBL" id="MZMZ02004943">
    <property type="protein sequence ID" value="RQM18956.1"/>
    <property type="molecule type" value="Genomic_DNA"/>
</dbReference>
<dbReference type="PANTHER" id="PTHR46419">
    <property type="entry name" value="ADP-RIBOSYLATION FACTOR GTPASE-ACTIVATING PROTEIN AGD5"/>
    <property type="match status" value="1"/>
</dbReference>
<evidence type="ECO:0000256" key="1">
    <source>
        <dbReference type="ARBA" id="ARBA00022468"/>
    </source>
</evidence>
<dbReference type="GO" id="GO:0005096">
    <property type="term" value="F:GTPase activator activity"/>
    <property type="evidence" value="ECO:0007669"/>
    <property type="project" value="UniProtKB-KW"/>
</dbReference>
<dbReference type="Pfam" id="PF01412">
    <property type="entry name" value="ArfGap"/>
    <property type="match status" value="1"/>
</dbReference>
<protein>
    <recommendedName>
        <fullName evidence="7">Arf-GAP domain-containing protein</fullName>
    </recommendedName>
</protein>
<dbReference type="SMART" id="SM00105">
    <property type="entry name" value="ArfGap"/>
    <property type="match status" value="1"/>
</dbReference>
<keyword evidence="9" id="KW-1185">Reference proteome</keyword>
<feature type="compositionally biased region" description="Pro residues" evidence="6">
    <location>
        <begin position="340"/>
        <end position="356"/>
    </location>
</feature>
<evidence type="ECO:0000256" key="3">
    <source>
        <dbReference type="ARBA" id="ARBA00022771"/>
    </source>
</evidence>
<evidence type="ECO:0000256" key="2">
    <source>
        <dbReference type="ARBA" id="ARBA00022723"/>
    </source>
</evidence>
<dbReference type="PRINTS" id="PR00405">
    <property type="entry name" value="REVINTRACTNG"/>
</dbReference>
<proteinExistence type="predicted"/>
<comment type="caution">
    <text evidence="8">The sequence shown here is derived from an EMBL/GenBank/DDBJ whole genome shotgun (WGS) entry which is preliminary data.</text>
</comment>
<dbReference type="CDD" id="cd08204">
    <property type="entry name" value="ArfGap"/>
    <property type="match status" value="1"/>
</dbReference>
<dbReference type="SUPFAM" id="SSF57863">
    <property type="entry name" value="ArfGap/RecO-like zinc finger"/>
    <property type="match status" value="1"/>
</dbReference>
<organism evidence="8 9">
    <name type="scientific">Aphanomyces astaci</name>
    <name type="common">Crayfish plague agent</name>
    <dbReference type="NCBI Taxonomy" id="112090"/>
    <lineage>
        <taxon>Eukaryota</taxon>
        <taxon>Sar</taxon>
        <taxon>Stramenopiles</taxon>
        <taxon>Oomycota</taxon>
        <taxon>Saprolegniomycetes</taxon>
        <taxon>Saprolegniales</taxon>
        <taxon>Verrucalvaceae</taxon>
        <taxon>Aphanomyces</taxon>
    </lineage>
</organism>
<evidence type="ECO:0000256" key="5">
    <source>
        <dbReference type="PROSITE-ProRule" id="PRU00288"/>
    </source>
</evidence>
<dbReference type="InterPro" id="IPR038508">
    <property type="entry name" value="ArfGAP_dom_sf"/>
</dbReference>
<evidence type="ECO:0000313" key="9">
    <source>
        <dbReference type="Proteomes" id="UP000284702"/>
    </source>
</evidence>
<feature type="region of interest" description="Disordered" evidence="6">
    <location>
        <begin position="258"/>
        <end position="589"/>
    </location>
</feature>
<feature type="compositionally biased region" description="Low complexity" evidence="6">
    <location>
        <begin position="526"/>
        <end position="549"/>
    </location>
</feature>
<feature type="compositionally biased region" description="Polar residues" evidence="6">
    <location>
        <begin position="298"/>
        <end position="314"/>
    </location>
</feature>
<dbReference type="FunFam" id="1.10.220.150:FF:000009">
    <property type="entry name" value="stromal membrane-associated protein 1 isoform X1"/>
    <property type="match status" value="1"/>
</dbReference>
<dbReference type="InterPro" id="IPR044520">
    <property type="entry name" value="ARF_GAP_AGD5/15"/>
</dbReference>
<feature type="region of interest" description="Disordered" evidence="6">
    <location>
        <begin position="131"/>
        <end position="163"/>
    </location>
</feature>
<evidence type="ECO:0000256" key="6">
    <source>
        <dbReference type="SAM" id="MobiDB-lite"/>
    </source>
</evidence>
<feature type="compositionally biased region" description="Gly residues" evidence="6">
    <location>
        <begin position="374"/>
        <end position="387"/>
    </location>
</feature>
<accession>A0A3R7XNC6</accession>
<feature type="compositionally biased region" description="Gly residues" evidence="6">
    <location>
        <begin position="418"/>
        <end position="443"/>
    </location>
</feature>
<dbReference type="PANTHER" id="PTHR46419:SF2">
    <property type="entry name" value="ADP-RIBOSYLATION FACTOR GTPASE-ACTIVATING PROTEIN AGD5"/>
    <property type="match status" value="1"/>
</dbReference>
<evidence type="ECO:0000259" key="7">
    <source>
        <dbReference type="PROSITE" id="PS50115"/>
    </source>
</evidence>
<feature type="domain" description="Arf-GAP" evidence="7">
    <location>
        <begin position="16"/>
        <end position="137"/>
    </location>
</feature>
<evidence type="ECO:0000313" key="8">
    <source>
        <dbReference type="EMBL" id="RQM18956.1"/>
    </source>
</evidence>
<gene>
    <name evidence="8" type="ORF">B5M09_004816</name>
</gene>
<dbReference type="Gene3D" id="1.10.220.150">
    <property type="entry name" value="Arf GTPase activating protein"/>
    <property type="match status" value="1"/>
</dbReference>
<feature type="compositionally biased region" description="Low complexity" evidence="6">
    <location>
        <begin position="258"/>
        <end position="276"/>
    </location>
</feature>
<reference evidence="8" key="1">
    <citation type="submission" date="2018-07" db="EMBL/GenBank/DDBJ databases">
        <title>Annotation of Aphanomyces astaci genome assembly.</title>
        <authorList>
            <person name="Studholme D.J."/>
        </authorList>
    </citation>
    <scope>NUCLEOTIDE SEQUENCE [LARGE SCALE GENOMIC DNA]</scope>
    <source>
        <strain evidence="8">Pc</strain>
    </source>
</reference>
<keyword evidence="3 5" id="KW-0863">Zinc-finger</keyword>
<sequence>MATKKAGKPDDQVKLKKILDELMKRDDNRFCADCGARGPRWASINLGVFICIACSGIHRSLGVHLTFVRSVNLDSWTGDQVAQMQKWGNAKAKDYFEALVPKDYRIPTEHSPVRDKEIWIRDKYERKRFIARDGDDPSAKRTNSTSKSKKVVESESEASEADDQPGIYTLRCWSPSALAMRVAPPTRRGTSKATAAAPAAPAADILNFGDFSAPAAAAPSSAALFGDFGAPPPPAPTFDAFAAAPPAAAKHDEWAAFGGSSQQSNFGSNSTNGGQFASAPKSGGNDPFQQGGGGHQAAKNNIMASFGQTPQNAFGNAGPTTQQQQQPPFGQGGFPQPSYGVPPPLGYPQPPFPGQPNGPFGAPSQPFGGLQQPVGGGYGGQQPGGFPGQQLPGGFPGQQPSYGAPTPVSNFGGQVQQPGGGFGGAQPGLGGGFTQAPQQGGGAFANINPLGAPGGSFGGAPPPANQSGAVGMSAFGSGSRNNPPQPPFGLNQPPFGTPGYNQGGNFGSNGNRNSLPGGFGGQTFSQQPQYGQQPPQQQYQQPPQQPQQQDNRFGSFGALTGMGQPQQQQPNRGGFPPQQQQQANANPFF</sequence>